<gene>
    <name evidence="2" type="ORF">LLUT_LOCUS8676</name>
</gene>
<feature type="region of interest" description="Disordered" evidence="1">
    <location>
        <begin position="64"/>
        <end position="95"/>
    </location>
</feature>
<feature type="region of interest" description="Disordered" evidence="1">
    <location>
        <begin position="116"/>
        <end position="156"/>
    </location>
</feature>
<reference evidence="2 3" key="1">
    <citation type="submission" date="2024-03" db="EMBL/GenBank/DDBJ databases">
        <authorList>
            <person name="Martinez-Hernandez J."/>
        </authorList>
    </citation>
    <scope>NUCLEOTIDE SEQUENCE [LARGE SCALE GENOMIC DNA]</scope>
</reference>
<evidence type="ECO:0000313" key="2">
    <source>
        <dbReference type="EMBL" id="CAL0307616.1"/>
    </source>
</evidence>
<keyword evidence="3" id="KW-1185">Reference proteome</keyword>
<protein>
    <submittedName>
        <fullName evidence="2">Uncharacterized protein</fullName>
    </submittedName>
</protein>
<feature type="compositionally biased region" description="Low complexity" evidence="1">
    <location>
        <begin position="81"/>
        <end position="91"/>
    </location>
</feature>
<feature type="compositionally biased region" description="Basic and acidic residues" evidence="1">
    <location>
        <begin position="119"/>
        <end position="136"/>
    </location>
</feature>
<name>A0AAV1WFF0_LUPLU</name>
<organism evidence="2 3">
    <name type="scientific">Lupinus luteus</name>
    <name type="common">European yellow lupine</name>
    <dbReference type="NCBI Taxonomy" id="3873"/>
    <lineage>
        <taxon>Eukaryota</taxon>
        <taxon>Viridiplantae</taxon>
        <taxon>Streptophyta</taxon>
        <taxon>Embryophyta</taxon>
        <taxon>Tracheophyta</taxon>
        <taxon>Spermatophyta</taxon>
        <taxon>Magnoliopsida</taxon>
        <taxon>eudicotyledons</taxon>
        <taxon>Gunneridae</taxon>
        <taxon>Pentapetalae</taxon>
        <taxon>rosids</taxon>
        <taxon>fabids</taxon>
        <taxon>Fabales</taxon>
        <taxon>Fabaceae</taxon>
        <taxon>Papilionoideae</taxon>
        <taxon>50 kb inversion clade</taxon>
        <taxon>genistoids sensu lato</taxon>
        <taxon>core genistoids</taxon>
        <taxon>Genisteae</taxon>
        <taxon>Lupinus</taxon>
    </lineage>
</organism>
<dbReference type="EMBL" id="CAXHTB010000006">
    <property type="protein sequence ID" value="CAL0307616.1"/>
    <property type="molecule type" value="Genomic_DNA"/>
</dbReference>
<evidence type="ECO:0000313" key="3">
    <source>
        <dbReference type="Proteomes" id="UP001497480"/>
    </source>
</evidence>
<dbReference type="AlphaFoldDB" id="A0AAV1WFF0"/>
<accession>A0AAV1WFF0</accession>
<proteinExistence type="predicted"/>
<comment type="caution">
    <text evidence="2">The sequence shown here is derived from an EMBL/GenBank/DDBJ whole genome shotgun (WGS) entry which is preliminary data.</text>
</comment>
<sequence length="156" mass="17328">MDNNNKKIVGGSSSSTMNFDYLFGPHKSSSTLSSSNTLFGSIFPRSSCVVERDWRMQNLWYKNYGASGTHNSKGESTGRISNKSSSNNYENEGVEPSYFSSSIYYGGQENYFPTSRTITEPHHVFNKKGEDGDPNGKDSSTASRGNWWEGRSNTLS</sequence>
<dbReference type="PANTHER" id="PTHR33738:SF21">
    <property type="entry name" value="TPRXL"/>
    <property type="match status" value="1"/>
</dbReference>
<dbReference type="PANTHER" id="PTHR33738">
    <property type="entry name" value="EMB|CAB82975.1"/>
    <property type="match status" value="1"/>
</dbReference>
<evidence type="ECO:0000256" key="1">
    <source>
        <dbReference type="SAM" id="MobiDB-lite"/>
    </source>
</evidence>
<feature type="compositionally biased region" description="Polar residues" evidence="1">
    <location>
        <begin position="66"/>
        <end position="80"/>
    </location>
</feature>
<dbReference type="Proteomes" id="UP001497480">
    <property type="component" value="Unassembled WGS sequence"/>
</dbReference>